<sequence>MTHSDNGHFFLPRMDKLAGSANVAGTNSDFPVSKKDDKIPEIPIEIVSNEEMAWIEAALASANSFSAVPAIRSPTSSPLFHENTRSIHSITLLSKRRLSWCTEPDIEDSGNLVGSQKKSRLFESFLSRFRRKRSLSVSDLIQTEWCQKQMELALRLGGRKTNEAMRAGIARHLKLEEEVTKRVAVKVKSREDYYALKLLNFINGVNRLRFEGLTRELRIMGFLQGIWMVGVIDEIRMPRTENASNPILIDTKTRTQDTFPAEPQRRNGRFQLMCYKYLWDNLVADNFPSEQFFDYFELNPQHTLCEDLRLTSAGYGSSLLTLDDVVRCYKNTHRMLTPAHDQLLLRYEFQKDNSLIGEDKFAYDSEWLDSQIGSCLKFWVGEREATFVPEEERWKCRFCQFVSDCPANINTHNDSNPFIKES</sequence>
<dbReference type="EMBL" id="CM039432">
    <property type="protein sequence ID" value="KAI4334435.1"/>
    <property type="molecule type" value="Genomic_DNA"/>
</dbReference>
<name>A0ACB9NDC5_BAUVA</name>
<comment type="caution">
    <text evidence="1">The sequence shown here is derived from an EMBL/GenBank/DDBJ whole genome shotgun (WGS) entry which is preliminary data.</text>
</comment>
<reference evidence="1 2" key="1">
    <citation type="journal article" date="2022" name="DNA Res.">
        <title>Chromosomal-level genome assembly of the orchid tree Bauhinia variegata (Leguminosae; Cercidoideae) supports the allotetraploid origin hypothesis of Bauhinia.</title>
        <authorList>
            <person name="Zhong Y."/>
            <person name="Chen Y."/>
            <person name="Zheng D."/>
            <person name="Pang J."/>
            <person name="Liu Y."/>
            <person name="Luo S."/>
            <person name="Meng S."/>
            <person name="Qian L."/>
            <person name="Wei D."/>
            <person name="Dai S."/>
            <person name="Zhou R."/>
        </authorList>
    </citation>
    <scope>NUCLEOTIDE SEQUENCE [LARGE SCALE GENOMIC DNA]</scope>
    <source>
        <strain evidence="1">BV-YZ2020</strain>
    </source>
</reference>
<keyword evidence="2" id="KW-1185">Reference proteome</keyword>
<dbReference type="Proteomes" id="UP000828941">
    <property type="component" value="Chromosome 7"/>
</dbReference>
<protein>
    <submittedName>
        <fullName evidence="1">Uncharacterized protein</fullName>
    </submittedName>
</protein>
<organism evidence="1 2">
    <name type="scientific">Bauhinia variegata</name>
    <name type="common">Purple orchid tree</name>
    <name type="synonym">Phanera variegata</name>
    <dbReference type="NCBI Taxonomy" id="167791"/>
    <lineage>
        <taxon>Eukaryota</taxon>
        <taxon>Viridiplantae</taxon>
        <taxon>Streptophyta</taxon>
        <taxon>Embryophyta</taxon>
        <taxon>Tracheophyta</taxon>
        <taxon>Spermatophyta</taxon>
        <taxon>Magnoliopsida</taxon>
        <taxon>eudicotyledons</taxon>
        <taxon>Gunneridae</taxon>
        <taxon>Pentapetalae</taxon>
        <taxon>rosids</taxon>
        <taxon>fabids</taxon>
        <taxon>Fabales</taxon>
        <taxon>Fabaceae</taxon>
        <taxon>Cercidoideae</taxon>
        <taxon>Cercideae</taxon>
        <taxon>Bauhiniinae</taxon>
        <taxon>Bauhinia</taxon>
    </lineage>
</organism>
<proteinExistence type="predicted"/>
<accession>A0ACB9NDC5</accession>
<evidence type="ECO:0000313" key="1">
    <source>
        <dbReference type="EMBL" id="KAI4334435.1"/>
    </source>
</evidence>
<evidence type="ECO:0000313" key="2">
    <source>
        <dbReference type="Proteomes" id="UP000828941"/>
    </source>
</evidence>
<gene>
    <name evidence="1" type="ORF">L6164_019130</name>
</gene>